<name>A0A2H0RMP4_9BACT</name>
<feature type="transmembrane region" description="Helical" evidence="1">
    <location>
        <begin position="12"/>
        <end position="33"/>
    </location>
</feature>
<dbReference type="Gene3D" id="3.30.700.10">
    <property type="entry name" value="Glycoprotein, Type 4 Pilin"/>
    <property type="match status" value="1"/>
</dbReference>
<dbReference type="AlphaFoldDB" id="A0A2H0RMP4"/>
<keyword evidence="1" id="KW-1133">Transmembrane helix</keyword>
<accession>A0A2H0RMP4</accession>
<evidence type="ECO:0000313" key="2">
    <source>
        <dbReference type="EMBL" id="PIR47812.1"/>
    </source>
</evidence>
<dbReference type="InterPro" id="IPR045584">
    <property type="entry name" value="Pilin-like"/>
</dbReference>
<dbReference type="SUPFAM" id="SSF54523">
    <property type="entry name" value="Pili subunits"/>
    <property type="match status" value="1"/>
</dbReference>
<dbReference type="EMBL" id="PCYM01000001">
    <property type="protein sequence ID" value="PIR47812.1"/>
    <property type="molecule type" value="Genomic_DNA"/>
</dbReference>
<dbReference type="Proteomes" id="UP000230084">
    <property type="component" value="Unassembled WGS sequence"/>
</dbReference>
<comment type="caution">
    <text evidence="2">The sequence shown here is derived from an EMBL/GenBank/DDBJ whole genome shotgun (WGS) entry which is preliminary data.</text>
</comment>
<keyword evidence="1" id="KW-0812">Transmembrane</keyword>
<evidence type="ECO:0000256" key="1">
    <source>
        <dbReference type="SAM" id="Phobius"/>
    </source>
</evidence>
<keyword evidence="1" id="KW-0472">Membrane</keyword>
<proteinExistence type="predicted"/>
<sequence length="163" mass="17161">MEKPSGITLVEGLIIGGIFCILLFATGISLSAARERVRDYKRISDVSRVQAALELYYNEQNQYPKTEGKIALGNGGALCLSSSGFQPTCSSTGRVFLNPVPSQTGIGLGGSDLQVYAYESDGENYVISLVIERAIPQVAIEKGLVCARPGSPIQASASGVCAL</sequence>
<reference evidence="2 3" key="1">
    <citation type="submission" date="2017-09" db="EMBL/GenBank/DDBJ databases">
        <title>Depth-based differentiation of microbial function through sediment-hosted aquifers and enrichment of novel symbionts in the deep terrestrial subsurface.</title>
        <authorList>
            <person name="Probst A.J."/>
            <person name="Ladd B."/>
            <person name="Jarett J.K."/>
            <person name="Geller-Mcgrath D.E."/>
            <person name="Sieber C.M."/>
            <person name="Emerson J.B."/>
            <person name="Anantharaman K."/>
            <person name="Thomas B.C."/>
            <person name="Malmstrom R."/>
            <person name="Stieglmeier M."/>
            <person name="Klingl A."/>
            <person name="Woyke T."/>
            <person name="Ryan C.M."/>
            <person name="Banfield J.F."/>
        </authorList>
    </citation>
    <scope>NUCLEOTIDE SEQUENCE [LARGE SCALE GENOMIC DNA]</scope>
    <source>
        <strain evidence="2">CG10_big_fil_rev_8_21_14_0_10_50_16</strain>
    </source>
</reference>
<evidence type="ECO:0008006" key="4">
    <source>
        <dbReference type="Google" id="ProtNLM"/>
    </source>
</evidence>
<gene>
    <name evidence="2" type="ORF">COV06_00195</name>
</gene>
<organism evidence="2 3">
    <name type="scientific">Candidatus Uhrbacteria bacterium CG10_big_fil_rev_8_21_14_0_10_50_16</name>
    <dbReference type="NCBI Taxonomy" id="1975039"/>
    <lineage>
        <taxon>Bacteria</taxon>
        <taxon>Candidatus Uhriibacteriota</taxon>
    </lineage>
</organism>
<protein>
    <recommendedName>
        <fullName evidence="4">Type II secretion system protein GspG C-terminal domain-containing protein</fullName>
    </recommendedName>
</protein>
<evidence type="ECO:0000313" key="3">
    <source>
        <dbReference type="Proteomes" id="UP000230084"/>
    </source>
</evidence>